<dbReference type="EMBL" id="CZQE01000337">
    <property type="protein sequence ID" value="CUS46088.1"/>
    <property type="molecule type" value="Genomic_DNA"/>
</dbReference>
<dbReference type="AlphaFoldDB" id="A0A160TN78"/>
<proteinExistence type="predicted"/>
<accession>A0A160TN78</accession>
<reference evidence="1" key="1">
    <citation type="submission" date="2015-10" db="EMBL/GenBank/DDBJ databases">
        <authorList>
            <person name="Gilbert D.G."/>
        </authorList>
    </citation>
    <scope>NUCLEOTIDE SEQUENCE</scope>
</reference>
<dbReference type="InterPro" id="IPR037066">
    <property type="entry name" value="Plug_dom_sf"/>
</dbReference>
<dbReference type="SUPFAM" id="SSF56935">
    <property type="entry name" value="Porins"/>
    <property type="match status" value="1"/>
</dbReference>
<protein>
    <recommendedName>
        <fullName evidence="2">TonB-dependent receptor</fullName>
    </recommendedName>
</protein>
<organism evidence="1">
    <name type="scientific">hydrothermal vent metagenome</name>
    <dbReference type="NCBI Taxonomy" id="652676"/>
    <lineage>
        <taxon>unclassified sequences</taxon>
        <taxon>metagenomes</taxon>
        <taxon>ecological metagenomes</taxon>
    </lineage>
</organism>
<evidence type="ECO:0008006" key="2">
    <source>
        <dbReference type="Google" id="ProtNLM"/>
    </source>
</evidence>
<dbReference type="Gene3D" id="2.170.130.10">
    <property type="entry name" value="TonB-dependent receptor, plug domain"/>
    <property type="match status" value="1"/>
</dbReference>
<sequence length="731" mass="77526">MCLAAAPAALAIGEARAQGEEAHAQEQQDIVVTAPSQRGTAGGPIAPELSIDAGAISAMGASTLADVIAQLSAQTGGTQTRAGSSTIVLLNGRRISSTNEIAKLPPEAVARVEILPEEAAIRFGYPAYQKVVNVVLLPSFASVTGELEDRLTQATTRNDFNTEANIVRIAGDNRVTLDLQYQVGDDLTEARRGIVGAAPRRTLVPLTHQFTANGVFARALDDGLGFTANALYDRLTSRAMLGPMRSDPARGLERTTTTDTGHLGGVLNGALGSWKWSATANLDHVASVVRTEADGASPARSSSGIDDLLALDAVANGALFAVPAGQAALSVRAGASGERLLARDEDGINRQLTRRVVGGQFALDLPLLPKQSAIGALSAGANVAFHDYSDTSAPIDRGWTLTWAPRPMLGLLVAGSREAALPTIRQLGTPLTATPDIRFYDYGTGRSVIAARLDGGDPALCHDVRTLFKIEATFRPSKAWSLIATYTDATTRDAILAFPGISPAFEAAFPRRIQRDATGAITTVDMRPLNIAGETRRDLRFGINFSRSWAGSGGVKLPGGGSFGGGHSFGTSGTTLQFAVYDTWHLSDRVVLAPGQTPLDLVGGNQLGEGLRVGRHALDAQLSATHHGFGLRANATWRGNEDVAPGMPGALGFDEPVTVNLRLFFFPAQQTRLRRAMPWLEGVRFLLAIDNLLDQATNVRDRFGTVPLAYQRGYLDPLGRSFRFSIRKTLE</sequence>
<evidence type="ECO:0000313" key="1">
    <source>
        <dbReference type="EMBL" id="CUS46088.1"/>
    </source>
</evidence>
<name>A0A160TN78_9ZZZZ</name>
<gene>
    <name evidence="1" type="ORF">MGWOODY_Smn1666</name>
</gene>